<dbReference type="GO" id="GO:0071978">
    <property type="term" value="P:bacterial-type flagellum-dependent swarming motility"/>
    <property type="evidence" value="ECO:0007669"/>
    <property type="project" value="TreeGrafter"/>
</dbReference>
<evidence type="ECO:0000256" key="5">
    <source>
        <dbReference type="ARBA" id="ARBA00022500"/>
    </source>
</evidence>
<evidence type="ECO:0000256" key="6">
    <source>
        <dbReference type="ARBA" id="ARBA00022692"/>
    </source>
</evidence>
<dbReference type="Pfam" id="PF03748">
    <property type="entry name" value="FliL"/>
    <property type="match status" value="1"/>
</dbReference>
<name>A0A5C1YQ06_9PROT</name>
<evidence type="ECO:0000256" key="9">
    <source>
        <dbReference type="ARBA" id="ARBA00023136"/>
    </source>
</evidence>
<dbReference type="EMBL" id="CP043506">
    <property type="protein sequence ID" value="QEO16882.1"/>
    <property type="molecule type" value="Genomic_DNA"/>
</dbReference>
<comment type="similarity">
    <text evidence="3 10">Belongs to the FliL family.</text>
</comment>
<dbReference type="GO" id="GO:0009425">
    <property type="term" value="C:bacterial-type flagellum basal body"/>
    <property type="evidence" value="ECO:0007669"/>
    <property type="project" value="InterPro"/>
</dbReference>
<organism evidence="12 13">
    <name type="scientific">Acetobacter vaccinii</name>
    <dbReference type="NCBI Taxonomy" id="2592655"/>
    <lineage>
        <taxon>Bacteria</taxon>
        <taxon>Pseudomonadati</taxon>
        <taxon>Pseudomonadota</taxon>
        <taxon>Alphaproteobacteria</taxon>
        <taxon>Acetobacterales</taxon>
        <taxon>Acetobacteraceae</taxon>
        <taxon>Acetobacter</taxon>
    </lineage>
</organism>
<gene>
    <name evidence="12" type="ORF">FLP30_03225</name>
</gene>
<evidence type="ECO:0000313" key="13">
    <source>
        <dbReference type="Proteomes" id="UP000324536"/>
    </source>
</evidence>
<evidence type="ECO:0000256" key="1">
    <source>
        <dbReference type="ARBA" id="ARBA00002254"/>
    </source>
</evidence>
<evidence type="ECO:0000256" key="10">
    <source>
        <dbReference type="RuleBase" id="RU364125"/>
    </source>
</evidence>
<keyword evidence="12" id="KW-0969">Cilium</keyword>
<dbReference type="Proteomes" id="UP000324536">
    <property type="component" value="Chromosome"/>
</dbReference>
<keyword evidence="5 10" id="KW-0145">Chemotaxis</keyword>
<dbReference type="GO" id="GO:0005886">
    <property type="term" value="C:plasma membrane"/>
    <property type="evidence" value="ECO:0007669"/>
    <property type="project" value="UniProtKB-SubCell"/>
</dbReference>
<evidence type="ECO:0000256" key="7">
    <source>
        <dbReference type="ARBA" id="ARBA00022779"/>
    </source>
</evidence>
<dbReference type="OrthoDB" id="7304620at2"/>
<keyword evidence="12" id="KW-0966">Cell projection</keyword>
<keyword evidence="8 10" id="KW-1133">Transmembrane helix</keyword>
<dbReference type="AlphaFoldDB" id="A0A5C1YQ06"/>
<evidence type="ECO:0000256" key="3">
    <source>
        <dbReference type="ARBA" id="ARBA00008281"/>
    </source>
</evidence>
<dbReference type="GO" id="GO:0006935">
    <property type="term" value="P:chemotaxis"/>
    <property type="evidence" value="ECO:0007669"/>
    <property type="project" value="UniProtKB-KW"/>
</dbReference>
<dbReference type="PANTHER" id="PTHR35091:SF2">
    <property type="entry name" value="FLAGELLAR PROTEIN FLIL"/>
    <property type="match status" value="1"/>
</dbReference>
<sequence>MSETVTASPSGGAGQEAGAEASRQAEQKKSKSKLKLIIVAAVVLLLLVGGGVFAWQKGLFSSHKAGSVASKDGKSVASNMHTSIMLGIPTIVSNLDSGDGRPVYVKITAKVEIADAVNEASLQNRIPEIQDIFQTYLHETRPQDIRGDGIYRLREAVLRRLRATLAPLQVTNVYLVEFLVQ</sequence>
<keyword evidence="10" id="KW-0997">Cell inner membrane</keyword>
<evidence type="ECO:0000256" key="8">
    <source>
        <dbReference type="ARBA" id="ARBA00022989"/>
    </source>
</evidence>
<evidence type="ECO:0000256" key="11">
    <source>
        <dbReference type="SAM" id="MobiDB-lite"/>
    </source>
</evidence>
<dbReference type="InterPro" id="IPR005503">
    <property type="entry name" value="FliL"/>
</dbReference>
<evidence type="ECO:0000256" key="4">
    <source>
        <dbReference type="ARBA" id="ARBA00022475"/>
    </source>
</evidence>
<comment type="function">
    <text evidence="1 10">Controls the rotational direction of flagella during chemotaxis.</text>
</comment>
<keyword evidence="4" id="KW-1003">Cell membrane</keyword>
<comment type="subcellular location">
    <subcellularLocation>
        <location evidence="10">Cell inner membrane</location>
    </subcellularLocation>
    <subcellularLocation>
        <location evidence="2">Cell membrane</location>
        <topology evidence="2">Single-pass membrane protein</topology>
    </subcellularLocation>
</comment>
<proteinExistence type="inferred from homology"/>
<keyword evidence="13" id="KW-1185">Reference proteome</keyword>
<accession>A0A5C1YQ06</accession>
<dbReference type="KEGG" id="acek:FLP30_03225"/>
<keyword evidence="9 10" id="KW-0472">Membrane</keyword>
<keyword evidence="7 10" id="KW-0283">Flagellar rotation</keyword>
<reference evidence="12 13" key="1">
    <citation type="submission" date="2019-09" db="EMBL/GenBank/DDBJ databases">
        <title>Genome sequencing of strain KACC 21233.</title>
        <authorList>
            <person name="Heo J."/>
            <person name="Kim S.-J."/>
            <person name="Kim J.-S."/>
            <person name="Hong S.-B."/>
            <person name="Kwon S.-W."/>
        </authorList>
    </citation>
    <scope>NUCLEOTIDE SEQUENCE [LARGE SCALE GENOMIC DNA]</scope>
    <source>
        <strain evidence="12 13">KACC 21233</strain>
    </source>
</reference>
<protein>
    <recommendedName>
        <fullName evidence="10">Flagellar protein FliL</fullName>
    </recommendedName>
</protein>
<feature type="region of interest" description="Disordered" evidence="11">
    <location>
        <begin position="1"/>
        <end position="25"/>
    </location>
</feature>
<keyword evidence="6 10" id="KW-0812">Transmembrane</keyword>
<feature type="transmembrane region" description="Helical" evidence="10">
    <location>
        <begin position="36"/>
        <end position="55"/>
    </location>
</feature>
<dbReference type="PANTHER" id="PTHR35091">
    <property type="entry name" value="FLAGELLAR PROTEIN FLIL"/>
    <property type="match status" value="1"/>
</dbReference>
<dbReference type="RefSeq" id="WP_149278562.1">
    <property type="nucleotide sequence ID" value="NZ_CP043506.1"/>
</dbReference>
<evidence type="ECO:0000313" key="12">
    <source>
        <dbReference type="EMBL" id="QEO16882.1"/>
    </source>
</evidence>
<evidence type="ECO:0000256" key="2">
    <source>
        <dbReference type="ARBA" id="ARBA00004162"/>
    </source>
</evidence>
<keyword evidence="12" id="KW-0282">Flagellum</keyword>